<keyword evidence="1" id="KW-0560">Oxidoreductase</keyword>
<dbReference type="CDD" id="cd19079">
    <property type="entry name" value="AKR_EcYajO-like"/>
    <property type="match status" value="1"/>
</dbReference>
<keyword evidence="5" id="KW-1185">Reference proteome</keyword>
<proteinExistence type="predicted"/>
<dbReference type="EMBL" id="JAPFFF010000002">
    <property type="protein sequence ID" value="KAK8897588.1"/>
    <property type="molecule type" value="Genomic_DNA"/>
</dbReference>
<dbReference type="InterPro" id="IPR023210">
    <property type="entry name" value="NADP_OxRdtase_dom"/>
</dbReference>
<gene>
    <name evidence="4" type="ORF">M9Y10_015547</name>
</gene>
<evidence type="ECO:0000256" key="1">
    <source>
        <dbReference type="ARBA" id="ARBA00023002"/>
    </source>
</evidence>
<evidence type="ECO:0000313" key="4">
    <source>
        <dbReference type="EMBL" id="KAK8897588.1"/>
    </source>
</evidence>
<dbReference type="Pfam" id="PF00248">
    <property type="entry name" value="Aldo_ket_red"/>
    <property type="match status" value="1"/>
</dbReference>
<dbReference type="InterPro" id="IPR036812">
    <property type="entry name" value="NAD(P)_OxRdtase_dom_sf"/>
</dbReference>
<organism evidence="4 5">
    <name type="scientific">Tritrichomonas musculus</name>
    <dbReference type="NCBI Taxonomy" id="1915356"/>
    <lineage>
        <taxon>Eukaryota</taxon>
        <taxon>Metamonada</taxon>
        <taxon>Parabasalia</taxon>
        <taxon>Tritrichomonadida</taxon>
        <taxon>Tritrichomonadidae</taxon>
        <taxon>Tritrichomonas</taxon>
    </lineage>
</organism>
<dbReference type="SUPFAM" id="SSF51430">
    <property type="entry name" value="NAD(P)-linked oxidoreductase"/>
    <property type="match status" value="1"/>
</dbReference>
<feature type="region of interest" description="Disordered" evidence="2">
    <location>
        <begin position="222"/>
        <end position="241"/>
    </location>
</feature>
<dbReference type="PANTHER" id="PTHR43364:SF4">
    <property type="entry name" value="NAD(P)-LINKED OXIDOREDUCTASE SUPERFAMILY PROTEIN"/>
    <property type="match status" value="1"/>
</dbReference>
<dbReference type="PANTHER" id="PTHR43364">
    <property type="entry name" value="NADH-SPECIFIC METHYLGLYOXAL REDUCTASE-RELATED"/>
    <property type="match status" value="1"/>
</dbReference>
<dbReference type="InterPro" id="IPR050523">
    <property type="entry name" value="AKR_Detox_Biosynth"/>
</dbReference>
<feature type="domain" description="NADP-dependent oxidoreductase" evidence="3">
    <location>
        <begin position="15"/>
        <end position="315"/>
    </location>
</feature>
<name>A0ABR2L3H2_9EUKA</name>
<evidence type="ECO:0000259" key="3">
    <source>
        <dbReference type="Pfam" id="PF00248"/>
    </source>
</evidence>
<dbReference type="Proteomes" id="UP001470230">
    <property type="component" value="Unassembled WGS sequence"/>
</dbReference>
<accession>A0ABR2L3H2</accession>
<dbReference type="PRINTS" id="PR00069">
    <property type="entry name" value="ALDKETRDTASE"/>
</dbReference>
<evidence type="ECO:0000256" key="2">
    <source>
        <dbReference type="SAM" id="MobiDB-lite"/>
    </source>
</evidence>
<dbReference type="InterPro" id="IPR020471">
    <property type="entry name" value="AKR"/>
</dbReference>
<dbReference type="Gene3D" id="3.20.20.100">
    <property type="entry name" value="NADP-dependent oxidoreductase domain"/>
    <property type="match status" value="1"/>
</dbReference>
<protein>
    <recommendedName>
        <fullName evidence="3">NADP-dependent oxidoreductase domain-containing protein</fullName>
    </recommendedName>
</protein>
<sequence length="342" mass="39396">MEYVKLGNSDLKVSKVCLGCMSFGDPNNGQHSWTLPYEESKEVIKCALDQGINFFDTAMGYQNGTSEEYLGKIIRELTKREDVVVATKIVPKGSIPEKQNMKTYDYVEECLNNSLRRLQFDYIDLYIIHWWDYRTPIEEYLESLHQFIQKGKIRYIGVSNCFAWQIAKANEIARRNGWEQFISIQSHYNLIMREDEREIVPFCNEENIAMTPYSPLAAGRLARRPGEQTTRSEKDTFARSKYEKSSDQDQGIIERVIELANKKGVSMSEISLAWLIYRKAFPVFAATKKSHIESAVKATKVTLTPEEVKYLEELYTPHKLTGIVSTNVSAEKMFTLSSVLKK</sequence>
<reference evidence="4 5" key="1">
    <citation type="submission" date="2024-04" db="EMBL/GenBank/DDBJ databases">
        <title>Tritrichomonas musculus Genome.</title>
        <authorList>
            <person name="Alves-Ferreira E."/>
            <person name="Grigg M."/>
            <person name="Lorenzi H."/>
            <person name="Galac M."/>
        </authorList>
    </citation>
    <scope>NUCLEOTIDE SEQUENCE [LARGE SCALE GENOMIC DNA]</scope>
    <source>
        <strain evidence="4 5">EAF2021</strain>
    </source>
</reference>
<feature type="compositionally biased region" description="Basic and acidic residues" evidence="2">
    <location>
        <begin position="224"/>
        <end position="241"/>
    </location>
</feature>
<evidence type="ECO:0000313" key="5">
    <source>
        <dbReference type="Proteomes" id="UP001470230"/>
    </source>
</evidence>
<comment type="caution">
    <text evidence="4">The sequence shown here is derived from an EMBL/GenBank/DDBJ whole genome shotgun (WGS) entry which is preliminary data.</text>
</comment>